<evidence type="ECO:0000256" key="6">
    <source>
        <dbReference type="ARBA" id="ARBA00023002"/>
    </source>
</evidence>
<keyword evidence="7 9" id="KW-0408">Iron</keyword>
<dbReference type="OrthoDB" id="1470350at2759"/>
<evidence type="ECO:0000256" key="4">
    <source>
        <dbReference type="ARBA" id="ARBA00022617"/>
    </source>
</evidence>
<dbReference type="InterPro" id="IPR017972">
    <property type="entry name" value="Cyt_P450_CS"/>
</dbReference>
<dbReference type="Gene3D" id="1.10.630.10">
    <property type="entry name" value="Cytochrome P450"/>
    <property type="match status" value="1"/>
</dbReference>
<dbReference type="PROSITE" id="PS00086">
    <property type="entry name" value="CYTOCHROME_P450"/>
    <property type="match status" value="1"/>
</dbReference>
<evidence type="ECO:0000256" key="8">
    <source>
        <dbReference type="ARBA" id="ARBA00023033"/>
    </source>
</evidence>
<comment type="similarity">
    <text evidence="3 10">Belongs to the cytochrome P450 family.</text>
</comment>
<evidence type="ECO:0000256" key="1">
    <source>
        <dbReference type="ARBA" id="ARBA00001971"/>
    </source>
</evidence>
<dbReference type="GO" id="GO:0005506">
    <property type="term" value="F:iron ion binding"/>
    <property type="evidence" value="ECO:0007669"/>
    <property type="project" value="InterPro"/>
</dbReference>
<protein>
    <submittedName>
        <fullName evidence="11">Cytochrome P450 4CG1</fullName>
    </submittedName>
</protein>
<keyword evidence="4 9" id="KW-0349">Heme</keyword>
<keyword evidence="5 9" id="KW-0479">Metal-binding</keyword>
<evidence type="ECO:0000256" key="2">
    <source>
        <dbReference type="ARBA" id="ARBA00003690"/>
    </source>
</evidence>
<dbReference type="Proteomes" id="UP000007151">
    <property type="component" value="Unassembled WGS sequence"/>
</dbReference>
<evidence type="ECO:0000313" key="11">
    <source>
        <dbReference type="EMBL" id="OWR46123.1"/>
    </source>
</evidence>
<dbReference type="InterPro" id="IPR050196">
    <property type="entry name" value="Cytochrome_P450_Monoox"/>
</dbReference>
<dbReference type="eggNOG" id="KOG0157">
    <property type="taxonomic scope" value="Eukaryota"/>
</dbReference>
<dbReference type="GO" id="GO:0020037">
    <property type="term" value="F:heme binding"/>
    <property type="evidence" value="ECO:0007669"/>
    <property type="project" value="InterPro"/>
</dbReference>
<gene>
    <name evidence="11" type="ORF">KGM_201061</name>
</gene>
<comment type="function">
    <text evidence="2">May be involved in the metabolism of insect hormones and in the breakdown of synthetic insecticides.</text>
</comment>
<dbReference type="PANTHER" id="PTHR24291:SF105">
    <property type="entry name" value="CYTOCHROME P450 4P1-RELATED"/>
    <property type="match status" value="1"/>
</dbReference>
<dbReference type="CDD" id="cd20628">
    <property type="entry name" value="CYP4"/>
    <property type="match status" value="1"/>
</dbReference>
<evidence type="ECO:0000256" key="9">
    <source>
        <dbReference type="PIRSR" id="PIRSR602401-1"/>
    </source>
</evidence>
<feature type="binding site" description="axial binding residue" evidence="9">
    <location>
        <position position="444"/>
    </location>
    <ligand>
        <name>heme</name>
        <dbReference type="ChEBI" id="CHEBI:30413"/>
    </ligand>
    <ligandPart>
        <name>Fe</name>
        <dbReference type="ChEBI" id="CHEBI:18248"/>
    </ligandPart>
</feature>
<comment type="cofactor">
    <cofactor evidence="1 9">
        <name>heme</name>
        <dbReference type="ChEBI" id="CHEBI:30413"/>
    </cofactor>
</comment>
<dbReference type="GO" id="GO:0016705">
    <property type="term" value="F:oxidoreductase activity, acting on paired donors, with incorporation or reduction of molecular oxygen"/>
    <property type="evidence" value="ECO:0007669"/>
    <property type="project" value="InterPro"/>
</dbReference>
<keyword evidence="8 10" id="KW-0503">Monooxygenase</keyword>
<dbReference type="PRINTS" id="PR00463">
    <property type="entry name" value="EP450I"/>
</dbReference>
<keyword evidence="12" id="KW-1185">Reference proteome</keyword>
<evidence type="ECO:0000313" key="12">
    <source>
        <dbReference type="Proteomes" id="UP000007151"/>
    </source>
</evidence>
<sequence>MLFLSLILATIILLIVLHDYISRSKRLIRKIPGPKSYPIIGNTIPYILSPENLFHYLRTLHNTYGELNQVHALSVQAVNVFSPEDMEVILSSTKHNDKQLPYTFLKPWLGEGLLTSNGLKWHQRRKLLTKAFHFNILKKYSATFTEQTQEFIKKVHEETKKSKTDVLPLICSATLHIMCETAIPATRNEGIQTITQKYFKSIHTVGEAVVERMCRVWLYFDPFFKLTKTAKEQETALKELHTFTNKIIADRKEFVKNFDVSKYIDSDEYDNSKGKLTMLDLLLENEKTGNIDLESIREEVDTFMFEGHDTTAMALSYFIMAIANEPAIQRKIYEEMEQIFGDSKRLATMADLHEMRYLECCIKESLRLYPSVPFIARNLTQETVLSGYTVPANTFVHLFIYDLHRRPDLFPDPERFIPERFLPQNCLNRHPYAYIPFSAGSRNCIGQKFAMLEMKTVLSSLIRQFHIEPVTKPSELRFRTDLVLRTTHPIYVKFKNRE</sequence>
<dbReference type="STRING" id="278856.A0A212EXA9"/>
<dbReference type="KEGG" id="dpl:KGM_201061"/>
<evidence type="ECO:0000256" key="5">
    <source>
        <dbReference type="ARBA" id="ARBA00022723"/>
    </source>
</evidence>
<dbReference type="InterPro" id="IPR002401">
    <property type="entry name" value="Cyt_P450_E_grp-I"/>
</dbReference>
<dbReference type="AlphaFoldDB" id="A0A212EXA9"/>
<dbReference type="InterPro" id="IPR001128">
    <property type="entry name" value="Cyt_P450"/>
</dbReference>
<comment type="caution">
    <text evidence="11">The sequence shown here is derived from an EMBL/GenBank/DDBJ whole genome shotgun (WGS) entry which is preliminary data.</text>
</comment>
<name>A0A212EXA9_DANPL</name>
<evidence type="ECO:0000256" key="3">
    <source>
        <dbReference type="ARBA" id="ARBA00010617"/>
    </source>
</evidence>
<dbReference type="GO" id="GO:0004497">
    <property type="term" value="F:monooxygenase activity"/>
    <property type="evidence" value="ECO:0007669"/>
    <property type="project" value="UniProtKB-KW"/>
</dbReference>
<reference evidence="11 12" key="1">
    <citation type="journal article" date="2011" name="Cell">
        <title>The monarch butterfly genome yields insights into long-distance migration.</title>
        <authorList>
            <person name="Zhan S."/>
            <person name="Merlin C."/>
            <person name="Boore J.L."/>
            <person name="Reppert S.M."/>
        </authorList>
    </citation>
    <scope>NUCLEOTIDE SEQUENCE [LARGE SCALE GENOMIC DNA]</scope>
    <source>
        <strain evidence="11">F-2</strain>
    </source>
</reference>
<dbReference type="PRINTS" id="PR00385">
    <property type="entry name" value="P450"/>
</dbReference>
<proteinExistence type="inferred from homology"/>
<organism evidence="11 12">
    <name type="scientific">Danaus plexippus plexippus</name>
    <dbReference type="NCBI Taxonomy" id="278856"/>
    <lineage>
        <taxon>Eukaryota</taxon>
        <taxon>Metazoa</taxon>
        <taxon>Ecdysozoa</taxon>
        <taxon>Arthropoda</taxon>
        <taxon>Hexapoda</taxon>
        <taxon>Insecta</taxon>
        <taxon>Pterygota</taxon>
        <taxon>Neoptera</taxon>
        <taxon>Endopterygota</taxon>
        <taxon>Lepidoptera</taxon>
        <taxon>Glossata</taxon>
        <taxon>Ditrysia</taxon>
        <taxon>Papilionoidea</taxon>
        <taxon>Nymphalidae</taxon>
        <taxon>Danainae</taxon>
        <taxon>Danaini</taxon>
        <taxon>Danaina</taxon>
        <taxon>Danaus</taxon>
        <taxon>Danaus</taxon>
    </lineage>
</organism>
<dbReference type="Pfam" id="PF00067">
    <property type="entry name" value="p450"/>
    <property type="match status" value="1"/>
</dbReference>
<dbReference type="PANTHER" id="PTHR24291">
    <property type="entry name" value="CYTOCHROME P450 FAMILY 4"/>
    <property type="match status" value="1"/>
</dbReference>
<dbReference type="InterPro" id="IPR036396">
    <property type="entry name" value="Cyt_P450_sf"/>
</dbReference>
<evidence type="ECO:0000256" key="7">
    <source>
        <dbReference type="ARBA" id="ARBA00023004"/>
    </source>
</evidence>
<dbReference type="EMBL" id="AGBW02011790">
    <property type="protein sequence ID" value="OWR46123.1"/>
    <property type="molecule type" value="Genomic_DNA"/>
</dbReference>
<evidence type="ECO:0000256" key="10">
    <source>
        <dbReference type="RuleBase" id="RU000461"/>
    </source>
</evidence>
<dbReference type="SUPFAM" id="SSF48264">
    <property type="entry name" value="Cytochrome P450"/>
    <property type="match status" value="1"/>
</dbReference>
<keyword evidence="6 10" id="KW-0560">Oxidoreductase</keyword>
<accession>A0A212EXA9</accession>